<feature type="transmembrane region" description="Helical" evidence="1">
    <location>
        <begin position="388"/>
        <end position="410"/>
    </location>
</feature>
<proteinExistence type="predicted"/>
<keyword evidence="1" id="KW-1133">Transmembrane helix</keyword>
<protein>
    <submittedName>
        <fullName evidence="2">Uncharacterized protein</fullName>
    </submittedName>
</protein>
<keyword evidence="3" id="KW-1185">Reference proteome</keyword>
<accession>A0AAJ0CRU8</accession>
<name>A0AAJ0CRU8_9HYPO</name>
<keyword evidence="1" id="KW-0472">Membrane</keyword>
<keyword evidence="1" id="KW-0812">Transmembrane</keyword>
<comment type="caution">
    <text evidence="2">The sequence shown here is derived from an EMBL/GenBank/DDBJ whole genome shotgun (WGS) entry which is preliminary data.</text>
</comment>
<organism evidence="2 3">
    <name type="scientific">Conoideocrella luteorostrata</name>
    <dbReference type="NCBI Taxonomy" id="1105319"/>
    <lineage>
        <taxon>Eukaryota</taxon>
        <taxon>Fungi</taxon>
        <taxon>Dikarya</taxon>
        <taxon>Ascomycota</taxon>
        <taxon>Pezizomycotina</taxon>
        <taxon>Sordariomycetes</taxon>
        <taxon>Hypocreomycetidae</taxon>
        <taxon>Hypocreales</taxon>
        <taxon>Clavicipitaceae</taxon>
        <taxon>Conoideocrella</taxon>
    </lineage>
</organism>
<evidence type="ECO:0000313" key="3">
    <source>
        <dbReference type="Proteomes" id="UP001251528"/>
    </source>
</evidence>
<gene>
    <name evidence="2" type="ORF">QQS21_004242</name>
</gene>
<sequence>MDAYGRDHEALSKYMDTLPEDSIDVRSIEVFSASGQTNSSKIEQTSFNEFERLKKHLSSQLPTCVFCVCPSHEFLDNHRKIARETDTKMDDRSISALSGPLLRLLGHAYDMDYELWTSRFQSSDREWFAGPIMDRGSRQFSFFNLSFVDFRGSTAQTPLRFKMNRKLGHTTRLVCLFDPKHPESPDNVSVFVIRRISCYIRFDNPLWTILFFNDLHINMSGAHYEEKIPGQVQLPVASWIMDFLSNAQSQEPLIRDLSHDGFGLIARLLREIKNSWKLLLNELELEELDDDELIESAKWLHRKFLLNIDYFERQLLYHSRYINYLTSPPSQPDIAICPNTFKQDLIQEGDALRAVNQRLKALRTRTTATLETTVYGMQIAENQENKPWSLWSFAVLSIFLTALTFLSAMYRVEKVSASDYEDTIQAQPSGQWKVWVTLKNLFGGFRLVRVRVEQKPATELLV</sequence>
<evidence type="ECO:0000256" key="1">
    <source>
        <dbReference type="SAM" id="Phobius"/>
    </source>
</evidence>
<reference evidence="2" key="1">
    <citation type="submission" date="2023-06" db="EMBL/GenBank/DDBJ databases">
        <title>Conoideocrella luteorostrata (Hypocreales: Clavicipitaceae), a potential biocontrol fungus for elongate hemlock scale in United States Christmas tree production areas.</title>
        <authorList>
            <person name="Barrett H."/>
            <person name="Lovett B."/>
            <person name="Macias A.M."/>
            <person name="Stajich J.E."/>
            <person name="Kasson M.T."/>
        </authorList>
    </citation>
    <scope>NUCLEOTIDE SEQUENCE</scope>
    <source>
        <strain evidence="2">ARSEF 14590</strain>
    </source>
</reference>
<dbReference type="EMBL" id="JASWJB010000061">
    <property type="protein sequence ID" value="KAK2603562.1"/>
    <property type="molecule type" value="Genomic_DNA"/>
</dbReference>
<evidence type="ECO:0000313" key="2">
    <source>
        <dbReference type="EMBL" id="KAK2603562.1"/>
    </source>
</evidence>
<dbReference type="AlphaFoldDB" id="A0AAJ0CRU8"/>
<dbReference type="Proteomes" id="UP001251528">
    <property type="component" value="Unassembled WGS sequence"/>
</dbReference>